<dbReference type="KEGG" id="wna:KA717_05740"/>
<gene>
    <name evidence="1" type="ORF">KA717_05740</name>
</gene>
<sequence>MKKNSVANLAHCIIGGRGKAKIFKAILKLYREIEIFEEILKLHGNNIGEKLNLTGEIDYL</sequence>
<evidence type="ECO:0000313" key="1">
    <source>
        <dbReference type="EMBL" id="UXE62307.1"/>
    </source>
</evidence>
<organism evidence="1">
    <name type="scientific">Woronichinia naegeliana WA131</name>
    <dbReference type="NCBI Taxonomy" id="2824559"/>
    <lineage>
        <taxon>Bacteria</taxon>
        <taxon>Bacillati</taxon>
        <taxon>Cyanobacteriota</taxon>
        <taxon>Cyanophyceae</taxon>
        <taxon>Synechococcales</taxon>
        <taxon>Coelosphaeriaceae</taxon>
        <taxon>Woronichinia</taxon>
    </lineage>
</organism>
<accession>A0A977PX61</accession>
<dbReference type="EMBL" id="CP073041">
    <property type="protein sequence ID" value="UXE62307.1"/>
    <property type="molecule type" value="Genomic_DNA"/>
</dbReference>
<name>A0A977PX61_9CYAN</name>
<proteinExistence type="predicted"/>
<protein>
    <submittedName>
        <fullName evidence="1">Uncharacterized protein</fullName>
    </submittedName>
</protein>
<reference evidence="1" key="1">
    <citation type="submission" date="2021-04" db="EMBL/GenBank/DDBJ databases">
        <title>Genome sequence of Woronichinia naegeliana from Washington state freshwater lake bloom.</title>
        <authorList>
            <person name="Dreher T.W."/>
        </authorList>
    </citation>
    <scope>NUCLEOTIDE SEQUENCE</scope>
    <source>
        <strain evidence="1">WA131</strain>
    </source>
</reference>
<dbReference type="AlphaFoldDB" id="A0A977PX61"/>
<dbReference type="Proteomes" id="UP001065613">
    <property type="component" value="Chromosome"/>
</dbReference>